<dbReference type="Gene3D" id="3.40.50.2300">
    <property type="match status" value="2"/>
</dbReference>
<evidence type="ECO:0000256" key="3">
    <source>
        <dbReference type="ARBA" id="ARBA00023163"/>
    </source>
</evidence>
<dbReference type="Proteomes" id="UP000371041">
    <property type="component" value="Chromosome"/>
</dbReference>
<dbReference type="GO" id="GO:0000976">
    <property type="term" value="F:transcription cis-regulatory region binding"/>
    <property type="evidence" value="ECO:0007669"/>
    <property type="project" value="TreeGrafter"/>
</dbReference>
<dbReference type="SUPFAM" id="SSF47413">
    <property type="entry name" value="lambda repressor-like DNA-binding domains"/>
    <property type="match status" value="1"/>
</dbReference>
<feature type="domain" description="HTH lacI-type" evidence="5">
    <location>
        <begin position="3"/>
        <end position="57"/>
    </location>
</feature>
<evidence type="ECO:0000256" key="2">
    <source>
        <dbReference type="ARBA" id="ARBA00023125"/>
    </source>
</evidence>
<dbReference type="CDD" id="cd01392">
    <property type="entry name" value="HTH_LacI"/>
    <property type="match status" value="1"/>
</dbReference>
<dbReference type="Pfam" id="PF00356">
    <property type="entry name" value="LacI"/>
    <property type="match status" value="1"/>
</dbReference>
<gene>
    <name evidence="6" type="ORF">GIY23_11500</name>
</gene>
<dbReference type="KEGG" id="sace:GIY23_11500"/>
<dbReference type="PANTHER" id="PTHR30146:SF138">
    <property type="entry name" value="TRANSCRIPTIONAL REGULATORY PROTEIN"/>
    <property type="match status" value="1"/>
</dbReference>
<dbReference type="EMBL" id="CP045929">
    <property type="protein sequence ID" value="QGK70063.1"/>
    <property type="molecule type" value="Genomic_DNA"/>
</dbReference>
<sequence length="370" mass="39363">MSVSVEDVAQRAGVSVSTVSRALRGLSGVSESTRDRVRLIAAELGYTVSPSASRLASGRTRTVGVVAPLVNRWFFSQVIAGAAAVLREAGYDLLLCDLGDAEGRKRFFERPSLRGRVDAVIALCLPLAEHEVRALKELDVPVAMVGVQAPGFGSVCIDDVTSGAMAMRHLLNLGHERVGLLRIGHHGGANDHFPDDRSRGYRQALAERGLEVDEHLEAHDRFGVDGGARAMGWLLSGRELPTAVAVECDEMAFGALRTLRSAGLRVPEDVSVIGFDDQDMAEVFGLTTVRQPVPEQGNQAALLVLDALETADGRSPSQVTMPTELVIRASTAPPRGTRTGVREQEPGASSGSLSTTSVVSDPHRRPPVAP</sequence>
<keyword evidence="2 6" id="KW-0238">DNA-binding</keyword>
<dbReference type="Pfam" id="PF13377">
    <property type="entry name" value="Peripla_BP_3"/>
    <property type="match status" value="1"/>
</dbReference>
<evidence type="ECO:0000259" key="5">
    <source>
        <dbReference type="PROSITE" id="PS50932"/>
    </source>
</evidence>
<dbReference type="PROSITE" id="PS00356">
    <property type="entry name" value="HTH_LACI_1"/>
    <property type="match status" value="1"/>
</dbReference>
<dbReference type="InterPro" id="IPR000843">
    <property type="entry name" value="HTH_LacI"/>
</dbReference>
<dbReference type="PROSITE" id="PS50932">
    <property type="entry name" value="HTH_LACI_2"/>
    <property type="match status" value="1"/>
</dbReference>
<dbReference type="SUPFAM" id="SSF53822">
    <property type="entry name" value="Periplasmic binding protein-like I"/>
    <property type="match status" value="1"/>
</dbReference>
<dbReference type="RefSeq" id="WP_154076646.1">
    <property type="nucleotide sequence ID" value="NZ_CP045929.1"/>
</dbReference>
<feature type="compositionally biased region" description="Low complexity" evidence="4">
    <location>
        <begin position="349"/>
        <end position="360"/>
    </location>
</feature>
<reference evidence="7" key="1">
    <citation type="submission" date="2019-11" db="EMBL/GenBank/DDBJ databases">
        <title>The complete genome sequence of Saccharopolyspora sp. E2A.</title>
        <authorList>
            <person name="Zhang G."/>
        </authorList>
    </citation>
    <scope>NUCLEOTIDE SEQUENCE [LARGE SCALE GENOMIC DNA]</scope>
    <source>
        <strain evidence="7">E2A</strain>
    </source>
</reference>
<protein>
    <submittedName>
        <fullName evidence="6">LacI family DNA-binding transcriptional regulator</fullName>
    </submittedName>
</protein>
<dbReference type="SMART" id="SM00354">
    <property type="entry name" value="HTH_LACI"/>
    <property type="match status" value="1"/>
</dbReference>
<name>A0A5Q3Q6V7_9PSEU</name>
<evidence type="ECO:0000313" key="6">
    <source>
        <dbReference type="EMBL" id="QGK70063.1"/>
    </source>
</evidence>
<keyword evidence="1" id="KW-0805">Transcription regulation</keyword>
<evidence type="ECO:0000313" key="7">
    <source>
        <dbReference type="Proteomes" id="UP000371041"/>
    </source>
</evidence>
<proteinExistence type="predicted"/>
<dbReference type="PANTHER" id="PTHR30146">
    <property type="entry name" value="LACI-RELATED TRANSCRIPTIONAL REPRESSOR"/>
    <property type="match status" value="1"/>
</dbReference>
<dbReference type="InterPro" id="IPR028082">
    <property type="entry name" value="Peripla_BP_I"/>
</dbReference>
<dbReference type="AlphaFoldDB" id="A0A5Q3Q6V7"/>
<dbReference type="GO" id="GO:0003700">
    <property type="term" value="F:DNA-binding transcription factor activity"/>
    <property type="evidence" value="ECO:0007669"/>
    <property type="project" value="TreeGrafter"/>
</dbReference>
<keyword evidence="7" id="KW-1185">Reference proteome</keyword>
<evidence type="ECO:0000256" key="1">
    <source>
        <dbReference type="ARBA" id="ARBA00023015"/>
    </source>
</evidence>
<dbReference type="InterPro" id="IPR046335">
    <property type="entry name" value="LacI/GalR-like_sensor"/>
</dbReference>
<organism evidence="6 7">
    <name type="scientific">Allosaccharopolyspora coralli</name>
    <dbReference type="NCBI Taxonomy" id="2665642"/>
    <lineage>
        <taxon>Bacteria</taxon>
        <taxon>Bacillati</taxon>
        <taxon>Actinomycetota</taxon>
        <taxon>Actinomycetes</taxon>
        <taxon>Pseudonocardiales</taxon>
        <taxon>Pseudonocardiaceae</taxon>
        <taxon>Allosaccharopolyspora</taxon>
    </lineage>
</organism>
<dbReference type="Gene3D" id="1.10.260.40">
    <property type="entry name" value="lambda repressor-like DNA-binding domains"/>
    <property type="match status" value="1"/>
</dbReference>
<feature type="region of interest" description="Disordered" evidence="4">
    <location>
        <begin position="313"/>
        <end position="370"/>
    </location>
</feature>
<accession>A0A5Q3Q6V7</accession>
<dbReference type="CDD" id="cd06267">
    <property type="entry name" value="PBP1_LacI_sugar_binding-like"/>
    <property type="match status" value="1"/>
</dbReference>
<evidence type="ECO:0000256" key="4">
    <source>
        <dbReference type="SAM" id="MobiDB-lite"/>
    </source>
</evidence>
<dbReference type="InterPro" id="IPR010982">
    <property type="entry name" value="Lambda_DNA-bd_dom_sf"/>
</dbReference>
<keyword evidence="3" id="KW-0804">Transcription</keyword>